<sequence>MQGSLRVKEGAEWVWQTDRLKGADYKIGSPSKPRPRRAVHEWPKFPGFRMFPIFPRKWRQLQWDRGGLLQRNAAIRSLR</sequence>
<keyword evidence="2" id="KW-1185">Reference proteome</keyword>
<proteinExistence type="predicted"/>
<accession>A0AAV7T7L4</accession>
<dbReference type="AlphaFoldDB" id="A0AAV7T7L4"/>
<evidence type="ECO:0000313" key="1">
    <source>
        <dbReference type="EMBL" id="KAJ1172400.1"/>
    </source>
</evidence>
<gene>
    <name evidence="1" type="ORF">NDU88_004247</name>
</gene>
<name>A0AAV7T7L4_PLEWA</name>
<dbReference type="EMBL" id="JANPWB010000007">
    <property type="protein sequence ID" value="KAJ1172400.1"/>
    <property type="molecule type" value="Genomic_DNA"/>
</dbReference>
<evidence type="ECO:0000313" key="2">
    <source>
        <dbReference type="Proteomes" id="UP001066276"/>
    </source>
</evidence>
<dbReference type="Proteomes" id="UP001066276">
    <property type="component" value="Chromosome 4_1"/>
</dbReference>
<reference evidence="1" key="1">
    <citation type="journal article" date="2022" name="bioRxiv">
        <title>Sequencing and chromosome-scale assembly of the giantPleurodeles waltlgenome.</title>
        <authorList>
            <person name="Brown T."/>
            <person name="Elewa A."/>
            <person name="Iarovenko S."/>
            <person name="Subramanian E."/>
            <person name="Araus A.J."/>
            <person name="Petzold A."/>
            <person name="Susuki M."/>
            <person name="Suzuki K.-i.T."/>
            <person name="Hayashi T."/>
            <person name="Toyoda A."/>
            <person name="Oliveira C."/>
            <person name="Osipova E."/>
            <person name="Leigh N.D."/>
            <person name="Simon A."/>
            <person name="Yun M.H."/>
        </authorList>
    </citation>
    <scope>NUCLEOTIDE SEQUENCE</scope>
    <source>
        <strain evidence="1">20211129_DDA</strain>
        <tissue evidence="1">Liver</tissue>
    </source>
</reference>
<protein>
    <submittedName>
        <fullName evidence="1">Uncharacterized protein</fullName>
    </submittedName>
</protein>
<organism evidence="1 2">
    <name type="scientific">Pleurodeles waltl</name>
    <name type="common">Iberian ribbed newt</name>
    <dbReference type="NCBI Taxonomy" id="8319"/>
    <lineage>
        <taxon>Eukaryota</taxon>
        <taxon>Metazoa</taxon>
        <taxon>Chordata</taxon>
        <taxon>Craniata</taxon>
        <taxon>Vertebrata</taxon>
        <taxon>Euteleostomi</taxon>
        <taxon>Amphibia</taxon>
        <taxon>Batrachia</taxon>
        <taxon>Caudata</taxon>
        <taxon>Salamandroidea</taxon>
        <taxon>Salamandridae</taxon>
        <taxon>Pleurodelinae</taxon>
        <taxon>Pleurodeles</taxon>
    </lineage>
</organism>
<comment type="caution">
    <text evidence="1">The sequence shown here is derived from an EMBL/GenBank/DDBJ whole genome shotgun (WGS) entry which is preliminary data.</text>
</comment>